<dbReference type="GO" id="GO:0009425">
    <property type="term" value="C:bacterial-type flagellum basal body"/>
    <property type="evidence" value="ECO:0007669"/>
    <property type="project" value="UniProtKB-SubCell"/>
</dbReference>
<evidence type="ECO:0000313" key="6">
    <source>
        <dbReference type="EMBL" id="MDA5107385.1"/>
    </source>
</evidence>
<dbReference type="InterPro" id="IPR001624">
    <property type="entry name" value="FliE"/>
</dbReference>
<reference evidence="6" key="1">
    <citation type="submission" date="2022-12" db="EMBL/GenBank/DDBJ databases">
        <title>Draft genome sequence of the thermophilic strain Brevibacillus thermoruber HT42, isolated from Los Humeros, Puebla, Mexico, with biotechnological potential.</title>
        <authorList>
            <person name="Lara Sanchez J."/>
            <person name="Solis Palacios R."/>
            <person name="Bustos Baena A.S."/>
            <person name="Ruz Baez A.E."/>
            <person name="Espinosa Luna G."/>
            <person name="Oliart Ros R.M."/>
        </authorList>
    </citation>
    <scope>NUCLEOTIDE SEQUENCE</scope>
    <source>
        <strain evidence="6">HT42</strain>
    </source>
</reference>
<comment type="similarity">
    <text evidence="2 4">Belongs to the FliE family.</text>
</comment>
<evidence type="ECO:0000256" key="3">
    <source>
        <dbReference type="ARBA" id="ARBA00023143"/>
    </source>
</evidence>
<organism evidence="6 7">
    <name type="scientific">Brevibacillus thermoruber</name>
    <dbReference type="NCBI Taxonomy" id="33942"/>
    <lineage>
        <taxon>Bacteria</taxon>
        <taxon>Bacillati</taxon>
        <taxon>Bacillota</taxon>
        <taxon>Bacilli</taxon>
        <taxon>Bacillales</taxon>
        <taxon>Paenibacillaceae</taxon>
        <taxon>Brevibacillus</taxon>
    </lineage>
</organism>
<dbReference type="Pfam" id="PF02049">
    <property type="entry name" value="FliE"/>
    <property type="match status" value="1"/>
</dbReference>
<keyword evidence="6" id="KW-0966">Cell projection</keyword>
<dbReference type="PANTHER" id="PTHR34653">
    <property type="match status" value="1"/>
</dbReference>
<dbReference type="NCBIfam" id="TIGR00205">
    <property type="entry name" value="fliE"/>
    <property type="match status" value="1"/>
</dbReference>
<gene>
    <name evidence="4 6" type="primary">fliE</name>
    <name evidence="6" type="ORF">O3V59_03350</name>
</gene>
<proteinExistence type="inferred from homology"/>
<dbReference type="GO" id="GO:0005198">
    <property type="term" value="F:structural molecule activity"/>
    <property type="evidence" value="ECO:0007669"/>
    <property type="project" value="UniProtKB-UniRule"/>
</dbReference>
<dbReference type="GO" id="GO:0003774">
    <property type="term" value="F:cytoskeletal motor activity"/>
    <property type="evidence" value="ECO:0007669"/>
    <property type="project" value="InterPro"/>
</dbReference>
<sequence length="99" mass="10942">MDISALSRTDAIQPKPLTKTYTPAEVTKSFSAYLSDALDQVNQAQVESAVLADRFAAGQVQDVHQVMIAGQKSAIMLQMALQVRNKVIESYQEIMRMPI</sequence>
<dbReference type="AlphaFoldDB" id="A0A9X3TN00"/>
<evidence type="ECO:0000313" key="7">
    <source>
        <dbReference type="Proteomes" id="UP001151071"/>
    </source>
</evidence>
<evidence type="ECO:0000256" key="5">
    <source>
        <dbReference type="NCBIfam" id="TIGR00205"/>
    </source>
</evidence>
<evidence type="ECO:0000256" key="2">
    <source>
        <dbReference type="ARBA" id="ARBA00009272"/>
    </source>
</evidence>
<keyword evidence="7" id="KW-1185">Reference proteome</keyword>
<accession>A0A9X3TN00</accession>
<dbReference type="PRINTS" id="PR01006">
    <property type="entry name" value="FLGHOOKFLIE"/>
</dbReference>
<dbReference type="PANTHER" id="PTHR34653:SF1">
    <property type="entry name" value="FLAGELLAR HOOK-BASAL BODY COMPLEX PROTEIN FLIE"/>
    <property type="match status" value="1"/>
</dbReference>
<dbReference type="GO" id="GO:0071973">
    <property type="term" value="P:bacterial-type flagellum-dependent cell motility"/>
    <property type="evidence" value="ECO:0007669"/>
    <property type="project" value="InterPro"/>
</dbReference>
<keyword evidence="3 4" id="KW-0975">Bacterial flagellum</keyword>
<dbReference type="Proteomes" id="UP001151071">
    <property type="component" value="Unassembled WGS sequence"/>
</dbReference>
<dbReference type="RefSeq" id="WP_271139489.1">
    <property type="nucleotide sequence ID" value="NZ_JAPYYP010000002.1"/>
</dbReference>
<dbReference type="HAMAP" id="MF_00724">
    <property type="entry name" value="FliE"/>
    <property type="match status" value="1"/>
</dbReference>
<comment type="caution">
    <text evidence="6">The sequence shown here is derived from an EMBL/GenBank/DDBJ whole genome shotgun (WGS) entry which is preliminary data.</text>
</comment>
<keyword evidence="6" id="KW-0282">Flagellum</keyword>
<name>A0A9X3TN00_9BACL</name>
<keyword evidence="6" id="KW-0969">Cilium</keyword>
<comment type="subcellular location">
    <subcellularLocation>
        <location evidence="1 4">Bacterial flagellum basal body</location>
    </subcellularLocation>
</comment>
<evidence type="ECO:0000256" key="1">
    <source>
        <dbReference type="ARBA" id="ARBA00004117"/>
    </source>
</evidence>
<protein>
    <recommendedName>
        <fullName evidence="4 5">Flagellar hook-basal body complex protein FliE</fullName>
    </recommendedName>
</protein>
<evidence type="ECO:0000256" key="4">
    <source>
        <dbReference type="HAMAP-Rule" id="MF_00724"/>
    </source>
</evidence>
<dbReference type="EMBL" id="JAPYYP010000002">
    <property type="protein sequence ID" value="MDA5107385.1"/>
    <property type="molecule type" value="Genomic_DNA"/>
</dbReference>